<reference evidence="1 2" key="1">
    <citation type="submission" date="2017-02" db="EMBL/GenBank/DDBJ databases">
        <authorList>
            <person name="Peterson S.W."/>
        </authorList>
    </citation>
    <scope>NUCLEOTIDE SEQUENCE [LARGE SCALE GENOMIC DNA]</scope>
    <source>
        <strain evidence="1 2">P15</strain>
    </source>
</reference>
<evidence type="ECO:0000313" key="2">
    <source>
        <dbReference type="Proteomes" id="UP000190341"/>
    </source>
</evidence>
<dbReference type="Pfam" id="PF03692">
    <property type="entry name" value="CxxCxxCC"/>
    <property type="match status" value="1"/>
</dbReference>
<name>A0A1T5KTI6_9GAMM</name>
<protein>
    <recommendedName>
        <fullName evidence="3">Zinc-or iron-chelating domain-containing protein</fullName>
    </recommendedName>
</protein>
<gene>
    <name evidence="1" type="ORF">SAMN06296058_2015</name>
</gene>
<evidence type="ECO:0000313" key="1">
    <source>
        <dbReference type="EMBL" id="SKC67092.1"/>
    </source>
</evidence>
<evidence type="ECO:0008006" key="3">
    <source>
        <dbReference type="Google" id="ProtNLM"/>
    </source>
</evidence>
<dbReference type="STRING" id="428993.SAMN06296058_2015"/>
<dbReference type="InterPro" id="IPR005358">
    <property type="entry name" value="Puta_zinc/iron-chelating_dom"/>
</dbReference>
<accession>A0A1T5KTI6</accession>
<sequence>MPRRCNSTRPAPSPRRGATLIAPMHPCLTCGACCAYFRVSFHWSEADPEQGGQVPIELTEPLRVHERVMRGTSATKPRCIALDADIGRYSRCTIHDRRPSVCAAVPASLEFGERSAQCDKSRLAHGLPLLLESDWVGVAEAERNPLP</sequence>
<proteinExistence type="predicted"/>
<dbReference type="EMBL" id="FUZV01000001">
    <property type="protein sequence ID" value="SKC67092.1"/>
    <property type="molecule type" value="Genomic_DNA"/>
</dbReference>
<organism evidence="1 2">
    <name type="scientific">Pseudoxanthomonas indica</name>
    <dbReference type="NCBI Taxonomy" id="428993"/>
    <lineage>
        <taxon>Bacteria</taxon>
        <taxon>Pseudomonadati</taxon>
        <taxon>Pseudomonadota</taxon>
        <taxon>Gammaproteobacteria</taxon>
        <taxon>Lysobacterales</taxon>
        <taxon>Lysobacteraceae</taxon>
        <taxon>Pseudoxanthomonas</taxon>
    </lineage>
</organism>
<keyword evidence="2" id="KW-1185">Reference proteome</keyword>
<dbReference type="AlphaFoldDB" id="A0A1T5KTI6"/>
<dbReference type="Proteomes" id="UP000190341">
    <property type="component" value="Unassembled WGS sequence"/>
</dbReference>